<keyword evidence="8" id="KW-1185">Reference proteome</keyword>
<gene>
    <name evidence="7" type="ORF">EC957_006977</name>
</gene>
<feature type="domain" description="FAD-binding" evidence="6">
    <location>
        <begin position="5"/>
        <end position="196"/>
    </location>
</feature>
<dbReference type="Pfam" id="PF01494">
    <property type="entry name" value="FAD_binding_3"/>
    <property type="match status" value="1"/>
</dbReference>
<accession>A0A9P6FD82</accession>
<protein>
    <recommendedName>
        <fullName evidence="6">FAD-binding domain-containing protein</fullName>
    </recommendedName>
</protein>
<organism evidence="7 8">
    <name type="scientific">Mortierella hygrophila</name>
    <dbReference type="NCBI Taxonomy" id="979708"/>
    <lineage>
        <taxon>Eukaryota</taxon>
        <taxon>Fungi</taxon>
        <taxon>Fungi incertae sedis</taxon>
        <taxon>Mucoromycota</taxon>
        <taxon>Mortierellomycotina</taxon>
        <taxon>Mortierellomycetes</taxon>
        <taxon>Mortierellales</taxon>
        <taxon>Mortierellaceae</taxon>
        <taxon>Mortierella</taxon>
    </lineage>
</organism>
<evidence type="ECO:0000256" key="2">
    <source>
        <dbReference type="ARBA" id="ARBA00022630"/>
    </source>
</evidence>
<dbReference type="EMBL" id="JAAAXW010000032">
    <property type="protein sequence ID" value="KAF9548210.1"/>
    <property type="molecule type" value="Genomic_DNA"/>
</dbReference>
<evidence type="ECO:0000256" key="1">
    <source>
        <dbReference type="ARBA" id="ARBA00007992"/>
    </source>
</evidence>
<dbReference type="PANTHER" id="PTHR13789">
    <property type="entry name" value="MONOOXYGENASE"/>
    <property type="match status" value="1"/>
</dbReference>
<keyword evidence="5" id="KW-0503">Monooxygenase</keyword>
<evidence type="ECO:0000313" key="7">
    <source>
        <dbReference type="EMBL" id="KAF9548210.1"/>
    </source>
</evidence>
<name>A0A9P6FD82_9FUNG</name>
<keyword evidence="3" id="KW-0274">FAD</keyword>
<dbReference type="InterPro" id="IPR050493">
    <property type="entry name" value="FAD-dep_Monooxygenase_BioMet"/>
</dbReference>
<keyword evidence="2" id="KW-0285">Flavoprotein</keyword>
<reference evidence="7" key="1">
    <citation type="journal article" date="2020" name="Fungal Divers.">
        <title>Resolving the Mortierellaceae phylogeny through synthesis of multi-gene phylogenetics and phylogenomics.</title>
        <authorList>
            <person name="Vandepol N."/>
            <person name="Liber J."/>
            <person name="Desiro A."/>
            <person name="Na H."/>
            <person name="Kennedy M."/>
            <person name="Barry K."/>
            <person name="Grigoriev I.V."/>
            <person name="Miller A.N."/>
            <person name="O'Donnell K."/>
            <person name="Stajich J.E."/>
            <person name="Bonito G."/>
        </authorList>
    </citation>
    <scope>NUCLEOTIDE SEQUENCE</scope>
    <source>
        <strain evidence="7">NRRL 2591</strain>
    </source>
</reference>
<evidence type="ECO:0000256" key="5">
    <source>
        <dbReference type="ARBA" id="ARBA00023033"/>
    </source>
</evidence>
<dbReference type="PANTHER" id="PTHR13789:SF309">
    <property type="entry name" value="PUTATIVE (AFU_ORTHOLOGUE AFUA_6G14510)-RELATED"/>
    <property type="match status" value="1"/>
</dbReference>
<proteinExistence type="inferred from homology"/>
<dbReference type="SUPFAM" id="SSF51905">
    <property type="entry name" value="FAD/NAD(P)-binding domain"/>
    <property type="match status" value="1"/>
</dbReference>
<evidence type="ECO:0000256" key="4">
    <source>
        <dbReference type="ARBA" id="ARBA00023002"/>
    </source>
</evidence>
<sequence>MGRPKILIAGAGISGLAIAIMLERLPEEKKVDYLILERSVMMSAMGSAVSLQTAVIPLLKQLGIWPEIERISKPMSHFCIKRADGSELGTVDYAYGDSEYSYYGIVMARPELHSILMSHVPSSKIVLGKRIVATSQDDIGVSCHCADSTIYHADILIGADGAYSAVRQALYKDLWAHGNLPRQDISPVKLDQVVVVGVTEPLSPVDYPMLKEDVCQFRIVLGGHDRPYTMWMVPLTNNRLGWSIGGRSNASDGSSFWSESQEEATDSYAFANDSNRNADWSEAETESIEEICSQMRSKRNPFGFGTYGDLIDKTPRHMISKVMFEEKGFRTWYGGRTVLIGDGVANAMFDGACLVNLIHDLSSQPTMDELGDLFQTYFERRYPAARIAIEGSSQFSRLFHDQAQVEEDGRVVMYNSIPRWLQRWTLDSNNKVDPTLDFVLTKMSFAPSIQPFATIQDETAHFDADEQPTLGGSHRHSFPPGTAVSGAAAGVGGEATVPLAHAPSVPVDIPHYVSHNNRSF</sequence>
<dbReference type="Proteomes" id="UP000723463">
    <property type="component" value="Unassembled WGS sequence"/>
</dbReference>
<evidence type="ECO:0000256" key="3">
    <source>
        <dbReference type="ARBA" id="ARBA00022827"/>
    </source>
</evidence>
<dbReference type="InterPro" id="IPR036188">
    <property type="entry name" value="FAD/NAD-bd_sf"/>
</dbReference>
<dbReference type="Gene3D" id="3.50.50.60">
    <property type="entry name" value="FAD/NAD(P)-binding domain"/>
    <property type="match status" value="1"/>
</dbReference>
<dbReference type="PRINTS" id="PR00420">
    <property type="entry name" value="RNGMNOXGNASE"/>
</dbReference>
<dbReference type="AlphaFoldDB" id="A0A9P6FD82"/>
<evidence type="ECO:0000259" key="6">
    <source>
        <dbReference type="Pfam" id="PF01494"/>
    </source>
</evidence>
<dbReference type="InterPro" id="IPR002938">
    <property type="entry name" value="FAD-bd"/>
</dbReference>
<dbReference type="GO" id="GO:0004497">
    <property type="term" value="F:monooxygenase activity"/>
    <property type="evidence" value="ECO:0007669"/>
    <property type="project" value="UniProtKB-KW"/>
</dbReference>
<comment type="similarity">
    <text evidence="1">Belongs to the paxM FAD-dependent monooxygenase family.</text>
</comment>
<keyword evidence="4" id="KW-0560">Oxidoreductase</keyword>
<dbReference type="GO" id="GO:0071949">
    <property type="term" value="F:FAD binding"/>
    <property type="evidence" value="ECO:0007669"/>
    <property type="project" value="InterPro"/>
</dbReference>
<evidence type="ECO:0000313" key="8">
    <source>
        <dbReference type="Proteomes" id="UP000723463"/>
    </source>
</evidence>
<comment type="caution">
    <text evidence="7">The sequence shown here is derived from an EMBL/GenBank/DDBJ whole genome shotgun (WGS) entry which is preliminary data.</text>
</comment>